<dbReference type="Pfam" id="PF15043">
    <property type="entry name" value="CNRIP1"/>
    <property type="match status" value="1"/>
</dbReference>
<comment type="similarity">
    <text evidence="2">Belongs to the CNRIP family.</text>
</comment>
<evidence type="ECO:0000256" key="4">
    <source>
        <dbReference type="ARBA" id="ARBA00026030"/>
    </source>
</evidence>
<evidence type="ECO:0000256" key="3">
    <source>
        <dbReference type="ARBA" id="ARBA00015651"/>
    </source>
</evidence>
<dbReference type="GO" id="GO:0005886">
    <property type="term" value="C:plasma membrane"/>
    <property type="evidence" value="ECO:0007669"/>
    <property type="project" value="TreeGrafter"/>
</dbReference>
<comment type="subunit">
    <text evidence="4">Interacts with the cannabinoid receptor CNR1 (via C-terminus). Does not interact with cannabinoid receptor CNR2.</text>
</comment>
<dbReference type="OrthoDB" id="5920443at2759"/>
<dbReference type="WBParaSite" id="GPUH_0001421501-mRNA-1">
    <property type="protein sequence ID" value="GPUH_0001421501-mRNA-1"/>
    <property type="gene ID" value="GPUH_0001421501"/>
</dbReference>
<evidence type="ECO:0000313" key="5">
    <source>
        <dbReference type="EMBL" id="VDN23751.1"/>
    </source>
</evidence>
<proteinExistence type="inferred from homology"/>
<comment type="function">
    <text evidence="1">Suppresses cannabinoid receptor CNR1-mediated tonic inhibition of voltage-gated calcium channels.</text>
</comment>
<dbReference type="EMBL" id="UYRT01081013">
    <property type="protein sequence ID" value="VDN23751.1"/>
    <property type="molecule type" value="Genomic_DNA"/>
</dbReference>
<dbReference type="PANTHER" id="PTHR31952">
    <property type="entry name" value="CB1 CANNABINOID RECEPTOR-INTERACTING PROTEIN 1"/>
    <property type="match status" value="1"/>
</dbReference>
<evidence type="ECO:0000256" key="1">
    <source>
        <dbReference type="ARBA" id="ARBA00003884"/>
    </source>
</evidence>
<accession>A0A183DZQ6</accession>
<dbReference type="Proteomes" id="UP000271098">
    <property type="component" value="Unassembled WGS sequence"/>
</dbReference>
<dbReference type="InterPro" id="IPR029204">
    <property type="entry name" value="CNRIP1"/>
</dbReference>
<organism evidence="7">
    <name type="scientific">Gongylonema pulchrum</name>
    <dbReference type="NCBI Taxonomy" id="637853"/>
    <lineage>
        <taxon>Eukaryota</taxon>
        <taxon>Metazoa</taxon>
        <taxon>Ecdysozoa</taxon>
        <taxon>Nematoda</taxon>
        <taxon>Chromadorea</taxon>
        <taxon>Rhabditida</taxon>
        <taxon>Spirurina</taxon>
        <taxon>Spiruromorpha</taxon>
        <taxon>Spiruroidea</taxon>
        <taxon>Gongylonematidae</taxon>
        <taxon>Gongylonema</taxon>
    </lineage>
</organism>
<evidence type="ECO:0000256" key="2">
    <source>
        <dbReference type="ARBA" id="ARBA00007288"/>
    </source>
</evidence>
<reference evidence="5 6" key="2">
    <citation type="submission" date="2018-11" db="EMBL/GenBank/DDBJ databases">
        <authorList>
            <consortium name="Pathogen Informatics"/>
        </authorList>
    </citation>
    <scope>NUCLEOTIDE SEQUENCE [LARGE SCALE GENOMIC DNA]</scope>
</reference>
<evidence type="ECO:0000313" key="6">
    <source>
        <dbReference type="Proteomes" id="UP000271098"/>
    </source>
</evidence>
<sequence length="158" mass="17927">MLGRDQIINTATSPSSSAAVAPSDCDFEVRFSIRKKDTDGQVAFKLDGGRFKKTELQEPCPDIYLRTYKFICDAVYKITITSRPNVVFNFVLTFFFSELNISGNSMELHLDNGVYSTEWDTTVFPVTAKGSREYLSLCLQVSFNFAPLFYRSCAFLFQ</sequence>
<reference evidence="7" key="1">
    <citation type="submission" date="2016-06" db="UniProtKB">
        <authorList>
            <consortium name="WormBaseParasite"/>
        </authorList>
    </citation>
    <scope>IDENTIFICATION</scope>
</reference>
<dbReference type="PANTHER" id="PTHR31952:SF1">
    <property type="entry name" value="CB1 CANNABINOID RECEPTOR-INTERACTING PROTEIN 1"/>
    <property type="match status" value="1"/>
</dbReference>
<dbReference type="GO" id="GO:0031718">
    <property type="term" value="F:type 1 cannabinoid receptor binding"/>
    <property type="evidence" value="ECO:0007669"/>
    <property type="project" value="TreeGrafter"/>
</dbReference>
<name>A0A183DZQ6_9BILA</name>
<keyword evidence="6" id="KW-1185">Reference proteome</keyword>
<gene>
    <name evidence="5" type="ORF">GPUH_LOCUS14197</name>
</gene>
<dbReference type="AlphaFoldDB" id="A0A183DZQ6"/>
<evidence type="ECO:0000313" key="7">
    <source>
        <dbReference type="WBParaSite" id="GPUH_0001421501-mRNA-1"/>
    </source>
</evidence>
<protein>
    <recommendedName>
        <fullName evidence="3">CB1 cannabinoid receptor-interacting protein 1</fullName>
    </recommendedName>
</protein>